<dbReference type="InterPro" id="IPR010610">
    <property type="entry name" value="EryCIII-like_C"/>
</dbReference>
<dbReference type="SUPFAM" id="SSF53756">
    <property type="entry name" value="UDP-Glycosyltransferase/glycogen phosphorylase"/>
    <property type="match status" value="1"/>
</dbReference>
<dbReference type="Pfam" id="PF06722">
    <property type="entry name" value="EryCIII-like_C"/>
    <property type="match status" value="1"/>
</dbReference>
<evidence type="ECO:0000313" key="3">
    <source>
        <dbReference type="EMBL" id="MBF9133253.1"/>
    </source>
</evidence>
<feature type="compositionally biased region" description="Low complexity" evidence="1">
    <location>
        <begin position="415"/>
        <end position="439"/>
    </location>
</feature>
<accession>A0ABS0H4W6</accession>
<dbReference type="PANTHER" id="PTHR48050:SF13">
    <property type="entry name" value="STEROL 3-BETA-GLUCOSYLTRANSFERASE UGT80A2"/>
    <property type="match status" value="1"/>
</dbReference>
<feature type="non-terminal residue" evidence="3">
    <location>
        <position position="439"/>
    </location>
</feature>
<dbReference type="EMBL" id="JADPUN010000260">
    <property type="protein sequence ID" value="MBF9133253.1"/>
    <property type="molecule type" value="Genomic_DNA"/>
</dbReference>
<evidence type="ECO:0000313" key="4">
    <source>
        <dbReference type="Proteomes" id="UP000638560"/>
    </source>
</evidence>
<dbReference type="PANTHER" id="PTHR48050">
    <property type="entry name" value="STEROL 3-BETA-GLUCOSYLTRANSFERASE"/>
    <property type="match status" value="1"/>
</dbReference>
<dbReference type="Gene3D" id="3.40.50.2000">
    <property type="entry name" value="Glycogen Phosphorylase B"/>
    <property type="match status" value="2"/>
</dbReference>
<feature type="region of interest" description="Disordered" evidence="1">
    <location>
        <begin position="407"/>
        <end position="439"/>
    </location>
</feature>
<organism evidence="3 4">
    <name type="scientific">Plantactinospora alkalitolerans</name>
    <dbReference type="NCBI Taxonomy" id="2789879"/>
    <lineage>
        <taxon>Bacteria</taxon>
        <taxon>Bacillati</taxon>
        <taxon>Actinomycetota</taxon>
        <taxon>Actinomycetes</taxon>
        <taxon>Micromonosporales</taxon>
        <taxon>Micromonosporaceae</taxon>
        <taxon>Plantactinospora</taxon>
    </lineage>
</organism>
<gene>
    <name evidence="3" type="ORF">I0C86_30455</name>
</gene>
<reference evidence="3 4" key="1">
    <citation type="submission" date="2020-11" db="EMBL/GenBank/DDBJ databases">
        <title>A novel isolate from a Black sea contaminated sediment with potential to produce alkanes: Plantactinospora alkalitolerans sp. nov.</title>
        <authorList>
            <person name="Carro L."/>
            <person name="Veyisoglu A."/>
            <person name="Guven K."/>
            <person name="Schumann P."/>
            <person name="Klenk H.-P."/>
            <person name="Sahin N."/>
        </authorList>
    </citation>
    <scope>NUCLEOTIDE SEQUENCE [LARGE SCALE GENOMIC DNA]</scope>
    <source>
        <strain evidence="3 4">S1510</strain>
    </source>
</reference>
<comment type="caution">
    <text evidence="3">The sequence shown here is derived from an EMBL/GenBank/DDBJ whole genome shotgun (WGS) entry which is preliminary data.</text>
</comment>
<keyword evidence="4" id="KW-1185">Reference proteome</keyword>
<evidence type="ECO:0000256" key="1">
    <source>
        <dbReference type="SAM" id="MobiDB-lite"/>
    </source>
</evidence>
<proteinExistence type="predicted"/>
<dbReference type="Proteomes" id="UP000638560">
    <property type="component" value="Unassembled WGS sequence"/>
</dbReference>
<dbReference type="RefSeq" id="WP_323373945.1">
    <property type="nucleotide sequence ID" value="NZ_JADPUN010000260.1"/>
</dbReference>
<sequence length="439" mass="46446">MATFLLCTDGTHGDVLPFIRLAQGLTGRGHEAVVYSHQVYADTAARVGVRLVATDTTEAYDRLLDDHREVLLNVLTRVEHVVDFYHRNGIFDQIQGEYEAMAALARNRPPGEVVLVGRHTSRLSVLLGREALRIPAAWVCVTPTQHMGAPLTQRLYPRGLADPMNALRHRLGLPPVADWGSWLSGVDGSVCLWPDWFDSAGHPAPADAARAGFLLNDAAEGGELPAEVAALVAPDVPADDRPVLITGGSSRMLHRDWYPTAVAAVAAAGRRGIVVCRYRDLLPPELPAGVRWFPALPFATLMPAVAAVVHHGGILTSARAIRSGTPQLVLAHGVDRPDNALRLRRLGLAEWLPAARWNPADAAALLNRVLGEPGYRRRAADLAPTIDGSAALDAACRALEELVGRPVEPAGPAGPASVDTASPAAAADPTGTAGAAAAA</sequence>
<name>A0ABS0H4W6_9ACTN</name>
<dbReference type="InterPro" id="IPR050426">
    <property type="entry name" value="Glycosyltransferase_28"/>
</dbReference>
<protein>
    <recommendedName>
        <fullName evidence="2">Erythromycin biosynthesis protein CIII-like C-terminal domain-containing protein</fullName>
    </recommendedName>
</protein>
<evidence type="ECO:0000259" key="2">
    <source>
        <dbReference type="Pfam" id="PF06722"/>
    </source>
</evidence>
<feature type="domain" description="Erythromycin biosynthesis protein CIII-like C-terminal" evidence="2">
    <location>
        <begin position="285"/>
        <end position="383"/>
    </location>
</feature>